<evidence type="ECO:0000256" key="8">
    <source>
        <dbReference type="ARBA" id="ARBA00022982"/>
    </source>
</evidence>
<dbReference type="EMBL" id="CP019605">
    <property type="protein sequence ID" value="AQP43814.1"/>
    <property type="molecule type" value="Genomic_DNA"/>
</dbReference>
<dbReference type="AlphaFoldDB" id="A0A1Q2CCI5"/>
<evidence type="ECO:0000313" key="12">
    <source>
        <dbReference type="EMBL" id="AQP43814.1"/>
    </source>
</evidence>
<dbReference type="PANTHER" id="PTHR30333">
    <property type="entry name" value="CYTOCHROME C-TYPE PROTEIN"/>
    <property type="match status" value="1"/>
</dbReference>
<keyword evidence="13" id="KW-1185">Reference proteome</keyword>
<dbReference type="SUPFAM" id="SSF48695">
    <property type="entry name" value="Multiheme cytochromes"/>
    <property type="match status" value="1"/>
</dbReference>
<dbReference type="InterPro" id="IPR036280">
    <property type="entry name" value="Multihaem_cyt_sf"/>
</dbReference>
<evidence type="ECO:0000256" key="11">
    <source>
        <dbReference type="ARBA" id="ARBA00023136"/>
    </source>
</evidence>
<name>A0A1Q2CCI5_9ACTN</name>
<dbReference type="GO" id="GO:0005886">
    <property type="term" value="C:plasma membrane"/>
    <property type="evidence" value="ECO:0007669"/>
    <property type="project" value="UniProtKB-SubCell"/>
</dbReference>
<dbReference type="InterPro" id="IPR038266">
    <property type="entry name" value="NapC/NirT_cytc_sf"/>
</dbReference>
<dbReference type="NCBIfam" id="TIGR03153">
    <property type="entry name" value="cytochr_NrfH"/>
    <property type="match status" value="1"/>
</dbReference>
<keyword evidence="7" id="KW-0479">Metal-binding</keyword>
<dbReference type="GO" id="GO:0046872">
    <property type="term" value="F:metal ion binding"/>
    <property type="evidence" value="ECO:0007669"/>
    <property type="project" value="UniProtKB-KW"/>
</dbReference>
<keyword evidence="4" id="KW-1003">Cell membrane</keyword>
<evidence type="ECO:0000256" key="9">
    <source>
        <dbReference type="ARBA" id="ARBA00022989"/>
    </source>
</evidence>
<reference evidence="12 13" key="1">
    <citation type="journal article" date="2016" name="Int. J. Syst. Evol. Microbiol.">
        <title>Tessaracoccus flavus sp. nov., isolated from the drainage system of a lindane-producing factory.</title>
        <authorList>
            <person name="Kumari R."/>
            <person name="Singh P."/>
            <person name="Schumann P."/>
            <person name="Lal R."/>
        </authorList>
    </citation>
    <scope>NUCLEOTIDE SEQUENCE [LARGE SCALE GENOMIC DNA]</scope>
    <source>
        <strain evidence="12 13">RP1T</strain>
    </source>
</reference>
<evidence type="ECO:0000256" key="3">
    <source>
        <dbReference type="ARBA" id="ARBA00022448"/>
    </source>
</evidence>
<evidence type="ECO:0000256" key="7">
    <source>
        <dbReference type="ARBA" id="ARBA00022723"/>
    </source>
</evidence>
<dbReference type="Gene3D" id="1.10.3820.10">
    <property type="entry name" value="Di-heme elbow motif domain"/>
    <property type="match status" value="1"/>
</dbReference>
<sequence length="161" mass="17983">MTLIQRIGAWFTRPRILMAAAIFVVGSLIGVGLFTFVYAKGISYLGSDPAACVNCHVMERQYSAWISGSHSNVAGCNDCHAPHDNIIHKYYVKADNGFWHGLKFTTGWYPENIEIRESNRKVTNEACLYCHADFTSTMRMTSGSEQINCTSCHVNVGHKSR</sequence>
<keyword evidence="6" id="KW-0812">Transmembrane</keyword>
<dbReference type="InterPro" id="IPR017571">
    <property type="entry name" value="NrfH"/>
</dbReference>
<dbReference type="GO" id="GO:0009061">
    <property type="term" value="P:anaerobic respiration"/>
    <property type="evidence" value="ECO:0007669"/>
    <property type="project" value="TreeGrafter"/>
</dbReference>
<proteinExistence type="inferred from homology"/>
<dbReference type="InterPro" id="IPR051174">
    <property type="entry name" value="Cytochrome_c-type_ET"/>
</dbReference>
<evidence type="ECO:0000256" key="4">
    <source>
        <dbReference type="ARBA" id="ARBA00022475"/>
    </source>
</evidence>
<evidence type="ECO:0000256" key="10">
    <source>
        <dbReference type="ARBA" id="ARBA00023004"/>
    </source>
</evidence>
<dbReference type="KEGG" id="tfl:RPIT_02425"/>
<keyword evidence="8" id="KW-0249">Electron transport</keyword>
<dbReference type="STRING" id="1610493.RPIT_02425"/>
<comment type="subcellular location">
    <subcellularLocation>
        <location evidence="1">Cell membrane</location>
    </subcellularLocation>
</comment>
<dbReference type="Proteomes" id="UP000188324">
    <property type="component" value="Chromosome"/>
</dbReference>
<keyword evidence="11" id="KW-0472">Membrane</keyword>
<evidence type="ECO:0000256" key="6">
    <source>
        <dbReference type="ARBA" id="ARBA00022692"/>
    </source>
</evidence>
<evidence type="ECO:0000256" key="1">
    <source>
        <dbReference type="ARBA" id="ARBA00004236"/>
    </source>
</evidence>
<evidence type="ECO:0000256" key="2">
    <source>
        <dbReference type="ARBA" id="ARBA00007395"/>
    </source>
</evidence>
<keyword evidence="3" id="KW-0813">Transport</keyword>
<dbReference type="OrthoDB" id="9782159at2"/>
<keyword evidence="9" id="KW-1133">Transmembrane helix</keyword>
<evidence type="ECO:0000256" key="5">
    <source>
        <dbReference type="ARBA" id="ARBA00022617"/>
    </source>
</evidence>
<accession>A0A1Q2CCI5</accession>
<dbReference type="GO" id="GO:0022900">
    <property type="term" value="P:electron transport chain"/>
    <property type="evidence" value="ECO:0007669"/>
    <property type="project" value="InterPro"/>
</dbReference>
<keyword evidence="10" id="KW-0408">Iron</keyword>
<dbReference type="PANTHER" id="PTHR30333:SF1">
    <property type="entry name" value="CYTOCHROME C-TYPE PROTEIN NAPC"/>
    <property type="match status" value="1"/>
</dbReference>
<dbReference type="GO" id="GO:0009055">
    <property type="term" value="F:electron transfer activity"/>
    <property type="evidence" value="ECO:0007669"/>
    <property type="project" value="TreeGrafter"/>
</dbReference>
<evidence type="ECO:0000313" key="13">
    <source>
        <dbReference type="Proteomes" id="UP000188324"/>
    </source>
</evidence>
<dbReference type="RefSeq" id="WP_077340257.1">
    <property type="nucleotide sequence ID" value="NZ_CP019605.1"/>
</dbReference>
<dbReference type="Pfam" id="PF03264">
    <property type="entry name" value="Cytochrom_NNT"/>
    <property type="match status" value="1"/>
</dbReference>
<gene>
    <name evidence="12" type="ORF">RPIT_02425</name>
</gene>
<keyword evidence="5" id="KW-0349">Heme</keyword>
<organism evidence="12 13">
    <name type="scientific">Tessaracoccus flavus</name>
    <dbReference type="NCBI Taxonomy" id="1610493"/>
    <lineage>
        <taxon>Bacteria</taxon>
        <taxon>Bacillati</taxon>
        <taxon>Actinomycetota</taxon>
        <taxon>Actinomycetes</taxon>
        <taxon>Propionibacteriales</taxon>
        <taxon>Propionibacteriaceae</taxon>
        <taxon>Tessaracoccus</taxon>
    </lineage>
</organism>
<comment type="similarity">
    <text evidence="2">Belongs to the NapC/NirT/NrfH family.</text>
</comment>
<dbReference type="InterPro" id="IPR005126">
    <property type="entry name" value="NapC/NirT_cyt_c_N"/>
</dbReference>
<protein>
    <submittedName>
        <fullName evidence="12">Cytochrome c nitrite reductase small subunit</fullName>
    </submittedName>
</protein>